<organism evidence="1 2">
    <name type="scientific">Pristionchus pacificus</name>
    <name type="common">Parasitic nematode worm</name>
    <dbReference type="NCBI Taxonomy" id="54126"/>
    <lineage>
        <taxon>Eukaryota</taxon>
        <taxon>Metazoa</taxon>
        <taxon>Ecdysozoa</taxon>
        <taxon>Nematoda</taxon>
        <taxon>Chromadorea</taxon>
        <taxon>Rhabditida</taxon>
        <taxon>Rhabditina</taxon>
        <taxon>Diplogasteromorpha</taxon>
        <taxon>Diplogasteroidea</taxon>
        <taxon>Neodiplogasteridae</taxon>
        <taxon>Pristionchus</taxon>
    </lineage>
</organism>
<accession>A0A8R1YJN0</accession>
<dbReference type="EnsemblMetazoa" id="PPA30012.1">
    <property type="protein sequence ID" value="PPA30012.1"/>
    <property type="gene ID" value="WBGene00202880"/>
</dbReference>
<evidence type="ECO:0000313" key="2">
    <source>
        <dbReference type="Proteomes" id="UP000005239"/>
    </source>
</evidence>
<proteinExistence type="predicted"/>
<dbReference type="Proteomes" id="UP000005239">
    <property type="component" value="Unassembled WGS sequence"/>
</dbReference>
<accession>A0A2A6CRS8</accession>
<reference evidence="1" key="2">
    <citation type="submission" date="2022-06" db="UniProtKB">
        <authorList>
            <consortium name="EnsemblMetazoa"/>
        </authorList>
    </citation>
    <scope>IDENTIFICATION</scope>
    <source>
        <strain evidence="1">PS312</strain>
    </source>
</reference>
<dbReference type="AlphaFoldDB" id="A0A2A6CRS8"/>
<keyword evidence="2" id="KW-1185">Reference proteome</keyword>
<evidence type="ECO:0000313" key="1">
    <source>
        <dbReference type="EnsemblMetazoa" id="PPA30012.1"/>
    </source>
</evidence>
<gene>
    <name evidence="1" type="primary">WBGene00202880</name>
</gene>
<name>A0A2A6CRS8_PRIPA</name>
<protein>
    <submittedName>
        <fullName evidence="1">Uncharacterized protein</fullName>
    </submittedName>
</protein>
<sequence>MHIFRKMNILGLSILVLISLYGIESLGFDPEEFKSLIRQEANHLDITPEQLITSCEATYIPLVPVDDRAMIQQDLQKFKKELTSDVRRKRSANNEKRIQQRLQAYQDYLRTAFDKYHRLLNESAYKLSDESIKFWNMASKEVSDNFEYIGKASLRQEITDAEYIKGFENMFLAWNKIISGYNKLSSKSKKELEKTFCIRVIVKGIMTKPLSVVQPILDKIAIEKAKAGMARDTIKLVTIEAYE</sequence>
<reference evidence="2" key="1">
    <citation type="journal article" date="2008" name="Nat. Genet.">
        <title>The Pristionchus pacificus genome provides a unique perspective on nematode lifestyle and parasitism.</title>
        <authorList>
            <person name="Dieterich C."/>
            <person name="Clifton S.W."/>
            <person name="Schuster L.N."/>
            <person name="Chinwalla A."/>
            <person name="Delehaunty K."/>
            <person name="Dinkelacker I."/>
            <person name="Fulton L."/>
            <person name="Fulton R."/>
            <person name="Godfrey J."/>
            <person name="Minx P."/>
            <person name="Mitreva M."/>
            <person name="Roeseler W."/>
            <person name="Tian H."/>
            <person name="Witte H."/>
            <person name="Yang S.P."/>
            <person name="Wilson R.K."/>
            <person name="Sommer R.J."/>
        </authorList>
    </citation>
    <scope>NUCLEOTIDE SEQUENCE [LARGE SCALE GENOMIC DNA]</scope>
    <source>
        <strain evidence="2">PS312</strain>
    </source>
</reference>